<comment type="similarity">
    <text evidence="2 8">Belongs to the Casparian strip membrane proteins (CASP) family.</text>
</comment>
<dbReference type="GO" id="GO:0005886">
    <property type="term" value="C:plasma membrane"/>
    <property type="evidence" value="ECO:0007669"/>
    <property type="project" value="UniProtKB-SubCell"/>
</dbReference>
<comment type="subunit">
    <text evidence="3 8">Homodimer and heterodimers.</text>
</comment>
<accession>A0A078IVM1</accession>
<evidence type="ECO:0000256" key="2">
    <source>
        <dbReference type="ARBA" id="ARBA00007651"/>
    </source>
</evidence>
<name>A0A078IVM1_BRANA</name>
<dbReference type="PANTHER" id="PTHR32021:SF33">
    <property type="entry name" value="CASP-LIKE PROTEIN"/>
    <property type="match status" value="1"/>
</dbReference>
<comment type="caution">
    <text evidence="8">Lacks conserved residue(s) required for the propagation of feature annotation.</text>
</comment>
<evidence type="ECO:0000256" key="6">
    <source>
        <dbReference type="ARBA" id="ARBA00022989"/>
    </source>
</evidence>
<keyword evidence="4 8" id="KW-1003">Cell membrane</keyword>
<dbReference type="AlphaFoldDB" id="A0A078IVM1"/>
<dbReference type="Gramene" id="CDY54026">
    <property type="protein sequence ID" value="CDY54026"/>
    <property type="gene ID" value="GSBRNA2T00012002001"/>
</dbReference>
<feature type="transmembrane region" description="Helical" evidence="8">
    <location>
        <begin position="80"/>
        <end position="108"/>
    </location>
</feature>
<dbReference type="OMA" id="THLSFVM"/>
<feature type="transmembrane region" description="Helical" evidence="8">
    <location>
        <begin position="45"/>
        <end position="68"/>
    </location>
</feature>
<evidence type="ECO:0000256" key="5">
    <source>
        <dbReference type="ARBA" id="ARBA00022692"/>
    </source>
</evidence>
<evidence type="ECO:0000256" key="8">
    <source>
        <dbReference type="RuleBase" id="RU361233"/>
    </source>
</evidence>
<keyword evidence="5 8" id="KW-0812">Transmembrane</keyword>
<evidence type="ECO:0000256" key="7">
    <source>
        <dbReference type="ARBA" id="ARBA00023136"/>
    </source>
</evidence>
<dbReference type="InterPro" id="IPR006702">
    <property type="entry name" value="CASP_dom"/>
</dbReference>
<evidence type="ECO:0000256" key="4">
    <source>
        <dbReference type="ARBA" id="ARBA00022475"/>
    </source>
</evidence>
<feature type="transmembrane region" description="Helical" evidence="8">
    <location>
        <begin position="128"/>
        <end position="149"/>
    </location>
</feature>
<dbReference type="EMBL" id="LK033267">
    <property type="protein sequence ID" value="CDY54026.1"/>
    <property type="molecule type" value="Genomic_DNA"/>
</dbReference>
<proteinExistence type="inferred from homology"/>
<dbReference type="InterPro" id="IPR045009">
    <property type="entry name" value="CASPL-5"/>
</dbReference>
<dbReference type="PaxDb" id="3708-A0A078IVM1"/>
<dbReference type="Proteomes" id="UP000028999">
    <property type="component" value="Unassembled WGS sequence"/>
</dbReference>
<dbReference type="OrthoDB" id="1076242at2759"/>
<dbReference type="GO" id="GO:0016020">
    <property type="term" value="C:membrane"/>
    <property type="evidence" value="ECO:0000318"/>
    <property type="project" value="GO_Central"/>
</dbReference>
<reference evidence="10 11" key="1">
    <citation type="journal article" date="2014" name="Science">
        <title>Plant genetics. Early allopolyploid evolution in the post-Neolithic Brassica napus oilseed genome.</title>
        <authorList>
            <person name="Chalhoub B."/>
            <person name="Denoeud F."/>
            <person name="Liu S."/>
            <person name="Parkin I.A."/>
            <person name="Tang H."/>
            <person name="Wang X."/>
            <person name="Chiquet J."/>
            <person name="Belcram H."/>
            <person name="Tong C."/>
            <person name="Samans B."/>
            <person name="Correa M."/>
            <person name="Da Silva C."/>
            <person name="Just J."/>
            <person name="Falentin C."/>
            <person name="Koh C.S."/>
            <person name="Le Clainche I."/>
            <person name="Bernard M."/>
            <person name="Bento P."/>
            <person name="Noel B."/>
            <person name="Labadie K."/>
            <person name="Alberti A."/>
            <person name="Charles M."/>
            <person name="Arnaud D."/>
            <person name="Guo H."/>
            <person name="Daviaud C."/>
            <person name="Alamery S."/>
            <person name="Jabbari K."/>
            <person name="Zhao M."/>
            <person name="Edger P.P."/>
            <person name="Chelaifa H."/>
            <person name="Tack D."/>
            <person name="Lassalle G."/>
            <person name="Mestiri I."/>
            <person name="Schnel N."/>
            <person name="Le Paslier M.C."/>
            <person name="Fan G."/>
            <person name="Renault V."/>
            <person name="Bayer P.E."/>
            <person name="Golicz A.A."/>
            <person name="Manoli S."/>
            <person name="Lee T.H."/>
            <person name="Thi V.H."/>
            <person name="Chalabi S."/>
            <person name="Hu Q."/>
            <person name="Fan C."/>
            <person name="Tollenaere R."/>
            <person name="Lu Y."/>
            <person name="Battail C."/>
            <person name="Shen J."/>
            <person name="Sidebottom C.H."/>
            <person name="Wang X."/>
            <person name="Canaguier A."/>
            <person name="Chauveau A."/>
            <person name="Berard A."/>
            <person name="Deniot G."/>
            <person name="Guan M."/>
            <person name="Liu Z."/>
            <person name="Sun F."/>
            <person name="Lim Y.P."/>
            <person name="Lyons E."/>
            <person name="Town C.D."/>
            <person name="Bancroft I."/>
            <person name="Wang X."/>
            <person name="Meng J."/>
            <person name="Ma J."/>
            <person name="Pires J.C."/>
            <person name="King G.J."/>
            <person name="Brunel D."/>
            <person name="Delourme R."/>
            <person name="Renard M."/>
            <person name="Aury J.M."/>
            <person name="Adams K.L."/>
            <person name="Batley J."/>
            <person name="Snowdon R.J."/>
            <person name="Tost J."/>
            <person name="Edwards D."/>
            <person name="Zhou Y."/>
            <person name="Hua W."/>
            <person name="Sharpe A.G."/>
            <person name="Paterson A.H."/>
            <person name="Guan C."/>
            <person name="Wincker P."/>
        </authorList>
    </citation>
    <scope>NUCLEOTIDE SEQUENCE [LARGE SCALE GENOMIC DNA]</scope>
    <source>
        <strain evidence="11">cv. Darmor-bzh</strain>
    </source>
</reference>
<dbReference type="KEGG" id="bna:106452650"/>
<feature type="domain" description="Casparian strip membrane protein" evidence="9">
    <location>
        <begin position="7"/>
        <end position="135"/>
    </location>
</feature>
<evidence type="ECO:0000313" key="10">
    <source>
        <dbReference type="EMBL" id="CDY54026.1"/>
    </source>
</evidence>
<keyword evidence="11" id="KW-1185">Reference proteome</keyword>
<evidence type="ECO:0000259" key="9">
    <source>
        <dbReference type="Pfam" id="PF04535"/>
    </source>
</evidence>
<gene>
    <name evidence="10" type="primary">BnaA09g54900D</name>
    <name evidence="10" type="ORF">GSBRNA2T00012002001</name>
</gene>
<protein>
    <recommendedName>
        <fullName evidence="8">CASP-like protein</fullName>
    </recommendedName>
</protein>
<organism evidence="10 11">
    <name type="scientific">Brassica napus</name>
    <name type="common">Rape</name>
    <dbReference type="NCBI Taxonomy" id="3708"/>
    <lineage>
        <taxon>Eukaryota</taxon>
        <taxon>Viridiplantae</taxon>
        <taxon>Streptophyta</taxon>
        <taxon>Embryophyta</taxon>
        <taxon>Tracheophyta</taxon>
        <taxon>Spermatophyta</taxon>
        <taxon>Magnoliopsida</taxon>
        <taxon>eudicotyledons</taxon>
        <taxon>Gunneridae</taxon>
        <taxon>Pentapetalae</taxon>
        <taxon>rosids</taxon>
        <taxon>malvids</taxon>
        <taxon>Brassicales</taxon>
        <taxon>Brassicaceae</taxon>
        <taxon>Brassiceae</taxon>
        <taxon>Brassica</taxon>
    </lineage>
</organism>
<evidence type="ECO:0000313" key="11">
    <source>
        <dbReference type="Proteomes" id="UP000028999"/>
    </source>
</evidence>
<dbReference type="PANTHER" id="PTHR32021">
    <property type="entry name" value="CASP-LIKE PROTEIN 5B3"/>
    <property type="match status" value="1"/>
</dbReference>
<comment type="subcellular location">
    <subcellularLocation>
        <location evidence="1 8">Cell membrane</location>
        <topology evidence="1 8">Multi-pass membrane protein</topology>
    </subcellularLocation>
</comment>
<evidence type="ECO:0000256" key="3">
    <source>
        <dbReference type="ARBA" id="ARBA00011489"/>
    </source>
</evidence>
<keyword evidence="7 8" id="KW-0472">Membrane</keyword>
<evidence type="ECO:0000256" key="1">
    <source>
        <dbReference type="ARBA" id="ARBA00004651"/>
    </source>
</evidence>
<dbReference type="STRING" id="3708.A0A078IVM1"/>
<sequence length="151" mass="16506">MKKVIGSPGTVCGLLLRIGQCTSAAASMSVMLSTKNVYNCTAFSYLIASMCFQMLWSFWLACVNVYALKYKKDLQHLTAVSLFVGGDLVTAILSLAAACSSAGVVVLYARDIKYCDVHDCLRYEVAVALSFITWVQIAVSFHVSFWIYASV</sequence>
<dbReference type="Pfam" id="PF04535">
    <property type="entry name" value="CASP_dom"/>
    <property type="match status" value="1"/>
</dbReference>
<keyword evidence="6 8" id="KW-1133">Transmembrane helix</keyword>